<comment type="similarity">
    <text evidence="2">Belongs to the ZC3H14 family.</text>
</comment>
<dbReference type="OrthoDB" id="5589010at2759"/>
<evidence type="ECO:0000313" key="10">
    <source>
        <dbReference type="EMBL" id="CAC5424040.1"/>
    </source>
</evidence>
<dbReference type="AlphaFoldDB" id="A0A6J8EU94"/>
<dbReference type="Gene3D" id="4.10.1000.40">
    <property type="match status" value="1"/>
</dbReference>
<feature type="compositionally biased region" description="Acidic residues" evidence="9">
    <location>
        <begin position="598"/>
        <end position="630"/>
    </location>
</feature>
<evidence type="ECO:0000256" key="7">
    <source>
        <dbReference type="ARBA" id="ARBA00022833"/>
    </source>
</evidence>
<comment type="subcellular location">
    <subcellularLocation>
        <location evidence="1">Nucleus</location>
    </subcellularLocation>
</comment>
<evidence type="ECO:0000256" key="9">
    <source>
        <dbReference type="SAM" id="MobiDB-lite"/>
    </source>
</evidence>
<dbReference type="GO" id="GO:0005634">
    <property type="term" value="C:nucleus"/>
    <property type="evidence" value="ECO:0007669"/>
    <property type="project" value="UniProtKB-SubCell"/>
</dbReference>
<feature type="region of interest" description="Disordered" evidence="9">
    <location>
        <begin position="595"/>
        <end position="707"/>
    </location>
</feature>
<dbReference type="EMBL" id="CACVKT020009959">
    <property type="protein sequence ID" value="CAC5424040.1"/>
    <property type="molecule type" value="Genomic_DNA"/>
</dbReference>
<keyword evidence="4" id="KW-0479">Metal-binding</keyword>
<protein>
    <recommendedName>
        <fullName evidence="3">Zinc finger CCCH domain-containing protein 14</fullName>
    </recommendedName>
</protein>
<dbReference type="PANTHER" id="PTHR14738:SF29">
    <property type="entry name" value="ZINC FINGER CCCH DOMAIN-CONTAINING PROTEIN 14"/>
    <property type="match status" value="1"/>
</dbReference>
<evidence type="ECO:0000256" key="3">
    <source>
        <dbReference type="ARBA" id="ARBA00015071"/>
    </source>
</evidence>
<keyword evidence="8" id="KW-0539">Nucleus</keyword>
<evidence type="ECO:0000256" key="5">
    <source>
        <dbReference type="ARBA" id="ARBA00022737"/>
    </source>
</evidence>
<dbReference type="GO" id="GO:0008270">
    <property type="term" value="F:zinc ion binding"/>
    <property type="evidence" value="ECO:0007669"/>
    <property type="project" value="UniProtKB-KW"/>
</dbReference>
<feature type="region of interest" description="Disordered" evidence="9">
    <location>
        <begin position="276"/>
        <end position="299"/>
    </location>
</feature>
<feature type="compositionally biased region" description="Basic and acidic residues" evidence="9">
    <location>
        <begin position="81"/>
        <end position="121"/>
    </location>
</feature>
<name>A0A6J8EU94_MYTCO</name>
<accession>A0A6J8EU94</accession>
<organism evidence="10 11">
    <name type="scientific">Mytilus coruscus</name>
    <name type="common">Sea mussel</name>
    <dbReference type="NCBI Taxonomy" id="42192"/>
    <lineage>
        <taxon>Eukaryota</taxon>
        <taxon>Metazoa</taxon>
        <taxon>Spiralia</taxon>
        <taxon>Lophotrochozoa</taxon>
        <taxon>Mollusca</taxon>
        <taxon>Bivalvia</taxon>
        <taxon>Autobranchia</taxon>
        <taxon>Pteriomorphia</taxon>
        <taxon>Mytilida</taxon>
        <taxon>Mytiloidea</taxon>
        <taxon>Mytilidae</taxon>
        <taxon>Mytilinae</taxon>
        <taxon>Mytilus</taxon>
    </lineage>
</organism>
<feature type="region of interest" description="Disordered" evidence="9">
    <location>
        <begin position="78"/>
        <end position="169"/>
    </location>
</feature>
<feature type="compositionally biased region" description="Acidic residues" evidence="9">
    <location>
        <begin position="758"/>
        <end position="769"/>
    </location>
</feature>
<dbReference type="PANTHER" id="PTHR14738">
    <property type="entry name" value="ZINC FINGER CCCH DOMAIN-CONTAINING PROTEIN 14"/>
    <property type="match status" value="1"/>
</dbReference>
<evidence type="ECO:0000256" key="6">
    <source>
        <dbReference type="ARBA" id="ARBA00022771"/>
    </source>
</evidence>
<dbReference type="GO" id="GO:0043488">
    <property type="term" value="P:regulation of mRNA stability"/>
    <property type="evidence" value="ECO:0007669"/>
    <property type="project" value="InterPro"/>
</dbReference>
<evidence type="ECO:0000313" key="11">
    <source>
        <dbReference type="Proteomes" id="UP000507470"/>
    </source>
</evidence>
<evidence type="ECO:0000256" key="4">
    <source>
        <dbReference type="ARBA" id="ARBA00022723"/>
    </source>
</evidence>
<keyword evidence="7" id="KW-0862">Zinc</keyword>
<evidence type="ECO:0000256" key="8">
    <source>
        <dbReference type="ARBA" id="ARBA00023242"/>
    </source>
</evidence>
<feature type="region of interest" description="Disordered" evidence="9">
    <location>
        <begin position="749"/>
        <end position="775"/>
    </location>
</feature>
<feature type="compositionally biased region" description="Basic and acidic residues" evidence="9">
    <location>
        <begin position="130"/>
        <end position="154"/>
    </location>
</feature>
<dbReference type="Proteomes" id="UP000507470">
    <property type="component" value="Unassembled WGS sequence"/>
</dbReference>
<dbReference type="InterPro" id="IPR040366">
    <property type="entry name" value="Nab2/ZC3H14"/>
</dbReference>
<dbReference type="GO" id="GO:0008143">
    <property type="term" value="F:poly(A) binding"/>
    <property type="evidence" value="ECO:0007669"/>
    <property type="project" value="InterPro"/>
</dbReference>
<sequence length="927" mass="104776">MDSAKDISKKIRSAIKAKLVELGAYVDDELPDYIMVMVANKKTQNQMTEDLSLFLGLNTEKFTSWLHGLLVKLQTLSSEQQKGKEKQAKESRDEGESETTGKKSSPDKPEKLMKPQSEKNVGKKTTVKRKSSEGKPKMGIKESGSKTVDSKLLENESSSKPVPTSKLKDEEYVSELLESVETDEFSEEFIKEQEERKVGTKAVKVVAPSTATIVQKPSTQAAAPRVSGLVAPQVSSLAAPQVSGTKVMIPTRDLSYPQQSKKKVVSKKVKTVIKRKADSGTAKSGVPGSAKKKPSSIVGTVKQQYTELPDEEYDPLNPSFGKVASSVKVSRGRRLTVPPSLQANKALILKATAEAEKSVSSTLQNVLKEEKLYSARGKALVRPVQRKVQELPELRHPKIRPNLELISKSRREEMMRNMTYTIENEESPESPESDEPENMKIVIQNKLKTGKVLQNANQEKVTYTIVNKPQKSNQEDMVYTVDKRPTRMQYITQAEPVQYAIRQMPQRVQVVGSVPSGYVATNQPQNVQYITQIPSGQMAYTDTTEPQFIQYVKVERQQKEMEPVQPSFQSDNRRIQHVARVQPVMDSRLVKRKSFDEEIKDEMDKEEEETSDEEEEEEMLPDVDDTDETSNEGQMVAGSSDAEGQEVIQDEEKEEEVEDIDSLSLKGEEKTPEPSPEPVIEEQKPVPSKRLIRERQPKQSKPKPAQINPRFIVTLDGIDPMTFRTGSMFVEDTPKREIPVVSKITPPSITPIKFDLRDTDDEEEEEATEESPSKKSKLTEKLNLIFCKKKRLFRTHASRRGIAPTVIKQYIPMPVHTPPPYNNKPQGKIVCRFGVSCQNVYCPFQHPTNCRYGANCANRASSNKNLDNNNNNRKNQNHTTDFQRSHFVKFVPRLAVYDEPNLFLTIQNKCQKGRFQNNKDFNNNYSY</sequence>
<keyword evidence="11" id="KW-1185">Reference proteome</keyword>
<evidence type="ECO:0000256" key="2">
    <source>
        <dbReference type="ARBA" id="ARBA00008423"/>
    </source>
</evidence>
<reference evidence="10 11" key="1">
    <citation type="submission" date="2020-06" db="EMBL/GenBank/DDBJ databases">
        <authorList>
            <person name="Li R."/>
            <person name="Bekaert M."/>
        </authorList>
    </citation>
    <scope>NUCLEOTIDE SEQUENCE [LARGE SCALE GENOMIC DNA]</scope>
    <source>
        <strain evidence="11">wild</strain>
    </source>
</reference>
<keyword evidence="6" id="KW-0863">Zinc-finger</keyword>
<keyword evidence="5" id="KW-0677">Repeat</keyword>
<proteinExistence type="inferred from homology"/>
<gene>
    <name evidence="10" type="ORF">MCOR_55992</name>
</gene>
<evidence type="ECO:0000256" key="1">
    <source>
        <dbReference type="ARBA" id="ARBA00004123"/>
    </source>
</evidence>
<dbReference type="GO" id="GO:0005737">
    <property type="term" value="C:cytoplasm"/>
    <property type="evidence" value="ECO:0007669"/>
    <property type="project" value="TreeGrafter"/>
</dbReference>
<dbReference type="Gene3D" id="1.20.1390.10">
    <property type="entry name" value="PWI domain"/>
    <property type="match status" value="1"/>
</dbReference>
<feature type="compositionally biased region" description="Acidic residues" evidence="9">
    <location>
        <begin position="648"/>
        <end position="661"/>
    </location>
</feature>